<feature type="domain" description="Peptidase M1 alanyl aminopeptidase Ig-like fold" evidence="2">
    <location>
        <begin position="1"/>
        <end position="83"/>
    </location>
</feature>
<dbReference type="Gene3D" id="2.60.40.1840">
    <property type="match status" value="1"/>
</dbReference>
<evidence type="ECO:0000313" key="4">
    <source>
        <dbReference type="EMBL" id="SQI25834.1"/>
    </source>
</evidence>
<keyword evidence="1 4" id="KW-0031">Aminopeptidase</keyword>
<keyword evidence="5" id="KW-1185">Reference proteome</keyword>
<gene>
    <name evidence="4" type="primary">pepN_1</name>
    <name evidence="4" type="ORF">NCTC7307_03551</name>
</gene>
<dbReference type="InterPro" id="IPR038438">
    <property type="entry name" value="PepN_Ig-like_sf"/>
</dbReference>
<protein>
    <submittedName>
        <fullName evidence="4">Aminopeptidase N</fullName>
        <ecNumber evidence="4">3.4.11.2</ecNumber>
    </submittedName>
</protein>
<dbReference type="AlphaFoldDB" id="A0A2X4WPK7"/>
<feature type="domain" description="Peptidase M1 alanyl aminopeptidase C-terminal" evidence="3">
    <location>
        <begin position="86"/>
        <end position="408"/>
    </location>
</feature>
<dbReference type="Pfam" id="PF17432">
    <property type="entry name" value="DUF3458_C"/>
    <property type="match status" value="1"/>
</dbReference>
<dbReference type="Gene3D" id="1.25.50.10">
    <property type="entry name" value="Peptidase M1, alanyl aminopeptidase, C-terminal domain"/>
    <property type="match status" value="1"/>
</dbReference>
<organism evidence="4 5">
    <name type="scientific">Salmonella enterica subsp. arizonae</name>
    <dbReference type="NCBI Taxonomy" id="59203"/>
    <lineage>
        <taxon>Bacteria</taxon>
        <taxon>Pseudomonadati</taxon>
        <taxon>Pseudomonadota</taxon>
        <taxon>Gammaproteobacteria</taxon>
        <taxon>Enterobacterales</taxon>
        <taxon>Enterobacteriaceae</taxon>
        <taxon>Salmonella</taxon>
    </lineage>
</organism>
<keyword evidence="4" id="KW-0378">Hydrolase</keyword>
<dbReference type="PANTHER" id="PTHR46322:SF1">
    <property type="entry name" value="PUROMYCIN-SENSITIVE AMINOPEPTIDASE"/>
    <property type="match status" value="1"/>
</dbReference>
<keyword evidence="1 4" id="KW-0645">Protease</keyword>
<evidence type="ECO:0000259" key="3">
    <source>
        <dbReference type="Pfam" id="PF17432"/>
    </source>
</evidence>
<dbReference type="EMBL" id="LS483466">
    <property type="protein sequence ID" value="SQI25834.1"/>
    <property type="molecule type" value="Genomic_DNA"/>
</dbReference>
<dbReference type="GO" id="GO:0008270">
    <property type="term" value="F:zinc ion binding"/>
    <property type="evidence" value="ECO:0007669"/>
    <property type="project" value="InterPro"/>
</dbReference>
<name>A0A2X4WPK7_SALER</name>
<proteinExistence type="predicted"/>
<dbReference type="InterPro" id="IPR035414">
    <property type="entry name" value="Peptidase_M1_pepN_Ig-like"/>
</dbReference>
<dbReference type="InterPro" id="IPR012779">
    <property type="entry name" value="Peptidase_M1_pepN"/>
</dbReference>
<evidence type="ECO:0000256" key="1">
    <source>
        <dbReference type="ARBA" id="ARBA00022438"/>
    </source>
</evidence>
<evidence type="ECO:0000313" key="5">
    <source>
        <dbReference type="Proteomes" id="UP000248731"/>
    </source>
</evidence>
<dbReference type="InterPro" id="IPR024601">
    <property type="entry name" value="Peptidase_M1_pepN_C"/>
</dbReference>
<accession>A0A2X4WPK7</accession>
<sequence length="408" mass="45871">MTISQRTPATADQAEKQPLHIPFAIELYDNEGNVIPLQKGGHPVNAVLNVTQAEQTFTFDNVYFQPVPALLCEFSAPVKLEYKWSDQQLTFLMRHARNDFSRWDAAQSLLATYIKLNVARHQQGQPLSLPVHVADAFRAVLLDEKIDPALAAEILTLPSANEIAELFEVIDPIAIAQVREALTRTLAAELADEFLAIYNANYLDEYRIDHGDIDKRTLRNACLRFLAFGETELANTLVSKQYRDANNMTDALAALSAAVAAQLPCRDTLMREYDDKWHQDGLVMDKWFILQSTSPAENVLETVRGLLKHRSFSMSNPNRIRSLIGAFAGSNPAAFHAEDGSGYQFLVEMLTDLNSRNPQVASRLIEPLIRLKRYDDKRQEKMRAALEQLKGLENLSGDLYEKITKALA</sequence>
<dbReference type="Proteomes" id="UP000248731">
    <property type="component" value="Chromosome 1"/>
</dbReference>
<dbReference type="Pfam" id="PF11940">
    <property type="entry name" value="DUF3458"/>
    <property type="match status" value="1"/>
</dbReference>
<dbReference type="FunFam" id="2.60.40.1840:FF:000001">
    <property type="entry name" value="Aminopeptidase N"/>
    <property type="match status" value="1"/>
</dbReference>
<evidence type="ECO:0000259" key="2">
    <source>
        <dbReference type="Pfam" id="PF11940"/>
    </source>
</evidence>
<dbReference type="FunFam" id="1.25.50.10:FF:000001">
    <property type="entry name" value="Aminopeptidase N"/>
    <property type="match status" value="1"/>
</dbReference>
<reference evidence="4 5" key="1">
    <citation type="submission" date="2018-06" db="EMBL/GenBank/DDBJ databases">
        <authorList>
            <consortium name="Pathogen Informatics"/>
            <person name="Doyle S."/>
        </authorList>
    </citation>
    <scope>NUCLEOTIDE SEQUENCE [LARGE SCALE GENOMIC DNA]</scope>
    <source>
        <strain evidence="4 5">NCTC7307</strain>
    </source>
</reference>
<dbReference type="GO" id="GO:0016285">
    <property type="term" value="F:alanyl aminopeptidase activity"/>
    <property type="evidence" value="ECO:0007669"/>
    <property type="project" value="UniProtKB-EC"/>
</dbReference>
<dbReference type="PANTHER" id="PTHR46322">
    <property type="entry name" value="PUROMYCIN-SENSITIVE AMINOPEPTIDASE"/>
    <property type="match status" value="1"/>
</dbReference>
<dbReference type="InterPro" id="IPR037144">
    <property type="entry name" value="Peptidase_M1_pepN_C_sf"/>
</dbReference>
<dbReference type="EC" id="3.4.11.2" evidence="4"/>